<evidence type="ECO:0000256" key="1">
    <source>
        <dbReference type="ARBA" id="ARBA00005187"/>
    </source>
</evidence>
<dbReference type="Gene3D" id="3.40.50.620">
    <property type="entry name" value="HUPs"/>
    <property type="match status" value="1"/>
</dbReference>
<evidence type="ECO:0000256" key="3">
    <source>
        <dbReference type="ARBA" id="ARBA00048741"/>
    </source>
</evidence>
<dbReference type="InterPro" id="IPR051786">
    <property type="entry name" value="ASN_synthetase/amidase"/>
</dbReference>
<dbReference type="CDD" id="cd01991">
    <property type="entry name" value="Asn_synthase_B_C"/>
    <property type="match status" value="1"/>
</dbReference>
<dbReference type="SUPFAM" id="SSF56235">
    <property type="entry name" value="N-terminal nucleophile aminohydrolases (Ntn hydrolases)"/>
    <property type="match status" value="1"/>
</dbReference>
<dbReference type="Proteomes" id="UP001484535">
    <property type="component" value="Unassembled WGS sequence"/>
</dbReference>
<sequence length="570" mass="62368">MSRRYVALIEAPAAVIEKAIAKGVAKGMSCVCRLPWLTLIADRDLQMTRLEATPGVIVGELFRRSGADGRSAAERIAVLNELPDVCWGAYIGFVHSPQGLSILRGVSGPNPCYFTRLEEGWGFASDAALLSQTTGQSFVVDWQALGALLLYRESRPEQTCLAEVRELLPGTMAVISADRVDIRTIWTPEPYIAAPVGAFDTASDRLHNVILRSIAAWAERFERPLLELSGGLDSSIVAAALAEAGSRFHCLSYKASGADLDETDYARRVADYLGKSLEVVFPDSSAVRLEVSAAAHLPRPHARSFIQETDRLSWNAARRIGADAFFTGNGGDNVFCFLSSVAPVRDRLRSRHLVAAWKTAADIAQVCEVGRWEVLIKSVRRSFHRSAYSEWHWTPDFLSRDVVTGTARPLPHPWLAACDRSDPGSRAHVAAILRIQNYLEGHARLAHAPLIAPLLSQPIIETCLSIPSWHWCAGGRNRAVARAAFADHLPKDILERQGKGSFAGMISRILESRKNQVRAMLLHGLLAENGLLDRASIDQQLRPESPVSGRSAGRILGLVDAEAWARSWAG</sequence>
<reference evidence="5 6" key="1">
    <citation type="submission" date="2024-05" db="EMBL/GenBank/DDBJ databases">
        <authorList>
            <person name="Park S."/>
        </authorList>
    </citation>
    <scope>NUCLEOTIDE SEQUENCE [LARGE SCALE GENOMIC DNA]</scope>
    <source>
        <strain evidence="5 6">DGU5</strain>
    </source>
</reference>
<name>A0ABV0CWN7_9SPHN</name>
<dbReference type="Pfam" id="PF00733">
    <property type="entry name" value="Asn_synthase"/>
    <property type="match status" value="1"/>
</dbReference>
<dbReference type="PANTHER" id="PTHR43284">
    <property type="entry name" value="ASPARAGINE SYNTHETASE (GLUTAMINE-HYDROLYZING)"/>
    <property type="match status" value="1"/>
</dbReference>
<gene>
    <name evidence="5" type="ORF">ABDJ38_08860</name>
</gene>
<dbReference type="Gene3D" id="3.60.20.10">
    <property type="entry name" value="Glutamine Phosphoribosylpyrophosphate, subunit 1, domain 1"/>
    <property type="match status" value="1"/>
</dbReference>
<evidence type="ECO:0000313" key="5">
    <source>
        <dbReference type="EMBL" id="MEN7537282.1"/>
    </source>
</evidence>
<comment type="pathway">
    <text evidence="1">Amino-acid biosynthesis; L-asparagine biosynthesis; L-asparagine from L-aspartate (L-Gln route): step 1/1.</text>
</comment>
<dbReference type="PANTHER" id="PTHR43284:SF1">
    <property type="entry name" value="ASPARAGINE SYNTHETASE"/>
    <property type="match status" value="1"/>
</dbReference>
<accession>A0ABV0CWN7</accession>
<evidence type="ECO:0000313" key="6">
    <source>
        <dbReference type="Proteomes" id="UP001484535"/>
    </source>
</evidence>
<evidence type="ECO:0000256" key="2">
    <source>
        <dbReference type="ARBA" id="ARBA00012737"/>
    </source>
</evidence>
<protein>
    <recommendedName>
        <fullName evidence="2">asparagine synthase (glutamine-hydrolyzing)</fullName>
        <ecNumber evidence="2">6.3.5.4</ecNumber>
    </recommendedName>
</protein>
<dbReference type="SUPFAM" id="SSF52402">
    <property type="entry name" value="Adenine nucleotide alpha hydrolases-like"/>
    <property type="match status" value="1"/>
</dbReference>
<dbReference type="InterPro" id="IPR001962">
    <property type="entry name" value="Asn_synthase"/>
</dbReference>
<dbReference type="InterPro" id="IPR029055">
    <property type="entry name" value="Ntn_hydrolases_N"/>
</dbReference>
<dbReference type="EMBL" id="JBDLBR010000002">
    <property type="protein sequence ID" value="MEN7537282.1"/>
    <property type="molecule type" value="Genomic_DNA"/>
</dbReference>
<proteinExistence type="predicted"/>
<comment type="caution">
    <text evidence="5">The sequence shown here is derived from an EMBL/GenBank/DDBJ whole genome shotgun (WGS) entry which is preliminary data.</text>
</comment>
<evidence type="ECO:0000259" key="4">
    <source>
        <dbReference type="Pfam" id="PF00733"/>
    </source>
</evidence>
<dbReference type="EC" id="6.3.5.4" evidence="2"/>
<dbReference type="InterPro" id="IPR014729">
    <property type="entry name" value="Rossmann-like_a/b/a_fold"/>
</dbReference>
<comment type="catalytic activity">
    <reaction evidence="3">
        <text>L-aspartate + L-glutamine + ATP + H2O = L-asparagine + L-glutamate + AMP + diphosphate + H(+)</text>
        <dbReference type="Rhea" id="RHEA:12228"/>
        <dbReference type="ChEBI" id="CHEBI:15377"/>
        <dbReference type="ChEBI" id="CHEBI:15378"/>
        <dbReference type="ChEBI" id="CHEBI:29985"/>
        <dbReference type="ChEBI" id="CHEBI:29991"/>
        <dbReference type="ChEBI" id="CHEBI:30616"/>
        <dbReference type="ChEBI" id="CHEBI:33019"/>
        <dbReference type="ChEBI" id="CHEBI:58048"/>
        <dbReference type="ChEBI" id="CHEBI:58359"/>
        <dbReference type="ChEBI" id="CHEBI:456215"/>
        <dbReference type="EC" id="6.3.5.4"/>
    </reaction>
</comment>
<organism evidence="5 6">
    <name type="scientific">Aurantiacibacter flavus</name>
    <dbReference type="NCBI Taxonomy" id="3145232"/>
    <lineage>
        <taxon>Bacteria</taxon>
        <taxon>Pseudomonadati</taxon>
        <taxon>Pseudomonadota</taxon>
        <taxon>Alphaproteobacteria</taxon>
        <taxon>Sphingomonadales</taxon>
        <taxon>Erythrobacteraceae</taxon>
        <taxon>Aurantiacibacter</taxon>
    </lineage>
</organism>
<keyword evidence="6" id="KW-1185">Reference proteome</keyword>
<dbReference type="RefSeq" id="WP_346784726.1">
    <property type="nucleotide sequence ID" value="NZ_JBDLBR010000002.1"/>
</dbReference>
<feature type="domain" description="Asparagine synthetase" evidence="4">
    <location>
        <begin position="227"/>
        <end position="564"/>
    </location>
</feature>